<reference evidence="2" key="1">
    <citation type="submission" date="2023-07" db="EMBL/GenBank/DDBJ databases">
        <title>30 novel species of actinomycetes from the DSMZ collection.</title>
        <authorList>
            <person name="Nouioui I."/>
        </authorList>
    </citation>
    <scope>NUCLEOTIDE SEQUENCE [LARGE SCALE GENOMIC DNA]</scope>
    <source>
        <strain evidence="2">DSM 41636</strain>
    </source>
</reference>
<sequence>MTRRSFSISQVSETAGEGVLDIPSLSVLRYKDPETLLSDFEGLWGVRASTVALPVLEPDGLLFEVKGLRGLPSSNYSAPSARLKSFADVVKVFLTAGLDITLTLYPGHGFIPGDGIHTRDIAGGSANRVCIANPRTSQIFGAILGTGIDIANEVASATKGSGKVKGVALDVTELWGISGQLGRVEKTCFCTACIRHFDKNAPDLLKHYRTFPNPWSLLLRSASSTGMTHVSDVSASMSAEEIVGLARQRKFDEQFPDLDYADLLRMAELLLRYMRVRHSLTVSAIGALFDYACEGLEDQLTRVVMLEGELYGWTSGLWLEELDSSFAEGEETGYDELWLDSGMPYVPQHVPYRSYMWSRSRYYISQFFQLSGALCDPRSRIHTGLRHKTIEECRQMIVERWQMVHGSALNAQAALLTLPTPPEATPDARLGFVGVGLQQEYGKWFSDQLTIPPTSSERRGVLLGPAASSPMGLNMASILEQLQNRGDDD</sequence>
<proteinExistence type="predicted"/>
<dbReference type="EMBL" id="JAVRFA010000005">
    <property type="protein sequence ID" value="MDT0394505.1"/>
    <property type="molecule type" value="Genomic_DNA"/>
</dbReference>
<protein>
    <submittedName>
        <fullName evidence="1">Uncharacterized protein</fullName>
    </submittedName>
</protein>
<keyword evidence="2" id="KW-1185">Reference proteome</keyword>
<evidence type="ECO:0000313" key="1">
    <source>
        <dbReference type="EMBL" id="MDT0394505.1"/>
    </source>
</evidence>
<gene>
    <name evidence="1" type="ORF">RM705_07285</name>
</gene>
<dbReference type="RefSeq" id="WP_311642267.1">
    <property type="nucleotide sequence ID" value="NZ_JAVRFA010000005.1"/>
</dbReference>
<name>A0ABU2PT94_9ACTN</name>
<accession>A0ABU2PT94</accession>
<organism evidence="1 2">
    <name type="scientific">Streptomyces edwardsiae</name>
    <dbReference type="NCBI Taxonomy" id="3075527"/>
    <lineage>
        <taxon>Bacteria</taxon>
        <taxon>Bacillati</taxon>
        <taxon>Actinomycetota</taxon>
        <taxon>Actinomycetes</taxon>
        <taxon>Kitasatosporales</taxon>
        <taxon>Streptomycetaceae</taxon>
        <taxon>Streptomyces</taxon>
    </lineage>
</organism>
<comment type="caution">
    <text evidence="1">The sequence shown here is derived from an EMBL/GenBank/DDBJ whole genome shotgun (WGS) entry which is preliminary data.</text>
</comment>
<evidence type="ECO:0000313" key="2">
    <source>
        <dbReference type="Proteomes" id="UP001183881"/>
    </source>
</evidence>
<dbReference type="Proteomes" id="UP001183881">
    <property type="component" value="Unassembled WGS sequence"/>
</dbReference>